<accession>A0A0H5P8F1</accession>
<organism evidence="1 2">
    <name type="scientific">Nocardia farcinica</name>
    <dbReference type="NCBI Taxonomy" id="37329"/>
    <lineage>
        <taxon>Bacteria</taxon>
        <taxon>Bacillati</taxon>
        <taxon>Actinomycetota</taxon>
        <taxon>Actinomycetes</taxon>
        <taxon>Mycobacteriales</taxon>
        <taxon>Nocardiaceae</taxon>
        <taxon>Nocardia</taxon>
    </lineage>
</organism>
<dbReference type="AlphaFoldDB" id="A0A0H5P8F1"/>
<reference evidence="2" key="1">
    <citation type="submission" date="2015-03" db="EMBL/GenBank/DDBJ databases">
        <authorList>
            <consortium name="Pathogen Informatics"/>
        </authorList>
    </citation>
    <scope>NUCLEOTIDE SEQUENCE [LARGE SCALE GENOMIC DNA]</scope>
    <source>
        <strain evidence="2">NCTC11134</strain>
        <plasmid evidence="2">2</plasmid>
    </source>
</reference>
<proteinExistence type="predicted"/>
<name>A0A0H5P8F1_NOCFR</name>
<dbReference type="EMBL" id="LN868939">
    <property type="protein sequence ID" value="CRY83982.1"/>
    <property type="molecule type" value="Genomic_DNA"/>
</dbReference>
<dbReference type="Proteomes" id="UP000057820">
    <property type="component" value="Plasmid 2"/>
</dbReference>
<keyword evidence="1" id="KW-0614">Plasmid</keyword>
<gene>
    <name evidence="1" type="ORF">ERS450000_05798</name>
</gene>
<evidence type="ECO:0000313" key="2">
    <source>
        <dbReference type="Proteomes" id="UP000057820"/>
    </source>
</evidence>
<protein>
    <submittedName>
        <fullName evidence="1">Uncharacterized protein</fullName>
    </submittedName>
</protein>
<evidence type="ECO:0000313" key="1">
    <source>
        <dbReference type="EMBL" id="CRY83982.1"/>
    </source>
</evidence>
<dbReference type="KEGG" id="nfr:ERS450000_05798"/>
<sequence length="71" mass="6712">MKLSTTVLATAGLLLGGTLAVELLGGSESTAAPAGSPAAVHSCAAAVPDPQAAGPTQRFGSVVAVGLTPAR</sequence>
<dbReference type="RefSeq" id="WP_060594851.1">
    <property type="nucleotide sequence ID" value="NZ_CP031418.1"/>
</dbReference>
<geneLocation type="plasmid" evidence="1">
    <name>2</name>
</geneLocation>